<dbReference type="InterPro" id="IPR027417">
    <property type="entry name" value="P-loop_NTPase"/>
</dbReference>
<dbReference type="PANTHER" id="PTHR22847">
    <property type="entry name" value="WD40 REPEAT PROTEIN"/>
    <property type="match status" value="1"/>
</dbReference>
<dbReference type="InterPro" id="IPR015943">
    <property type="entry name" value="WD40/YVTN_repeat-like_dom_sf"/>
</dbReference>
<evidence type="ECO:0000313" key="5">
    <source>
        <dbReference type="EMBL" id="EPQ54156.1"/>
    </source>
</evidence>
<dbReference type="SMART" id="SM00320">
    <property type="entry name" value="WD40"/>
    <property type="match status" value="10"/>
</dbReference>
<dbReference type="Gene3D" id="3.40.50.300">
    <property type="entry name" value="P-loop containing nucleotide triphosphate hydrolases"/>
    <property type="match status" value="1"/>
</dbReference>
<evidence type="ECO:0000256" key="1">
    <source>
        <dbReference type="ARBA" id="ARBA00022574"/>
    </source>
</evidence>
<dbReference type="PROSITE" id="PS50837">
    <property type="entry name" value="NACHT"/>
    <property type="match status" value="1"/>
</dbReference>
<dbReference type="Pfam" id="PF24883">
    <property type="entry name" value="NPHP3_N"/>
    <property type="match status" value="1"/>
</dbReference>
<dbReference type="InterPro" id="IPR056884">
    <property type="entry name" value="NPHP3-like_N"/>
</dbReference>
<feature type="repeat" description="WD" evidence="3">
    <location>
        <begin position="759"/>
        <end position="800"/>
    </location>
</feature>
<dbReference type="GO" id="GO:1990234">
    <property type="term" value="C:transferase complex"/>
    <property type="evidence" value="ECO:0007669"/>
    <property type="project" value="UniProtKB-ARBA"/>
</dbReference>
<feature type="repeat" description="WD" evidence="3">
    <location>
        <begin position="801"/>
        <end position="832"/>
    </location>
</feature>
<feature type="repeat" description="WD" evidence="3">
    <location>
        <begin position="886"/>
        <end position="927"/>
    </location>
</feature>
<dbReference type="HOGENOM" id="CLU_000288_6_16_1"/>
<dbReference type="Proteomes" id="UP000030669">
    <property type="component" value="Unassembled WGS sequence"/>
</dbReference>
<proteinExistence type="predicted"/>
<feature type="repeat" description="WD" evidence="3">
    <location>
        <begin position="930"/>
        <end position="971"/>
    </location>
</feature>
<dbReference type="PROSITE" id="PS50294">
    <property type="entry name" value="WD_REPEATS_REGION"/>
    <property type="match status" value="10"/>
</dbReference>
<dbReference type="SUPFAM" id="SSF50978">
    <property type="entry name" value="WD40 repeat-like"/>
    <property type="match status" value="2"/>
</dbReference>
<dbReference type="AlphaFoldDB" id="S7Q2C1"/>
<protein>
    <submittedName>
        <fullName evidence="5">WD40 repeat-like protein</fullName>
    </submittedName>
</protein>
<feature type="repeat" description="WD" evidence="3">
    <location>
        <begin position="841"/>
        <end position="873"/>
    </location>
</feature>
<feature type="repeat" description="WD" evidence="3">
    <location>
        <begin position="675"/>
        <end position="710"/>
    </location>
</feature>
<dbReference type="RefSeq" id="XP_007867158.1">
    <property type="nucleotide sequence ID" value="XM_007868967.1"/>
</dbReference>
<feature type="repeat" description="WD" evidence="3">
    <location>
        <begin position="972"/>
        <end position="1013"/>
    </location>
</feature>
<evidence type="ECO:0000256" key="2">
    <source>
        <dbReference type="ARBA" id="ARBA00022737"/>
    </source>
</evidence>
<dbReference type="EMBL" id="KB469304">
    <property type="protein sequence ID" value="EPQ54156.1"/>
    <property type="molecule type" value="Genomic_DNA"/>
</dbReference>
<evidence type="ECO:0000256" key="3">
    <source>
        <dbReference type="PROSITE-ProRule" id="PRU00221"/>
    </source>
</evidence>
<dbReference type="PRINTS" id="PR00320">
    <property type="entry name" value="GPROTEINBRPT"/>
</dbReference>
<dbReference type="InterPro" id="IPR019775">
    <property type="entry name" value="WD40_repeat_CS"/>
</dbReference>
<dbReference type="InterPro" id="IPR036322">
    <property type="entry name" value="WD40_repeat_dom_sf"/>
</dbReference>
<keyword evidence="2" id="KW-0677">Repeat</keyword>
<evidence type="ECO:0000313" key="6">
    <source>
        <dbReference type="Proteomes" id="UP000030669"/>
    </source>
</evidence>
<keyword evidence="6" id="KW-1185">Reference proteome</keyword>
<feature type="non-terminal residue" evidence="5">
    <location>
        <position position="1030"/>
    </location>
</feature>
<reference evidence="5 6" key="1">
    <citation type="journal article" date="2012" name="Science">
        <title>The Paleozoic origin of enzymatic lignin decomposition reconstructed from 31 fungal genomes.</title>
        <authorList>
            <person name="Floudas D."/>
            <person name="Binder M."/>
            <person name="Riley R."/>
            <person name="Barry K."/>
            <person name="Blanchette R.A."/>
            <person name="Henrissat B."/>
            <person name="Martinez A.T."/>
            <person name="Otillar R."/>
            <person name="Spatafora J.W."/>
            <person name="Yadav J.S."/>
            <person name="Aerts A."/>
            <person name="Benoit I."/>
            <person name="Boyd A."/>
            <person name="Carlson A."/>
            <person name="Copeland A."/>
            <person name="Coutinho P.M."/>
            <person name="de Vries R.P."/>
            <person name="Ferreira P."/>
            <person name="Findley K."/>
            <person name="Foster B."/>
            <person name="Gaskell J."/>
            <person name="Glotzer D."/>
            <person name="Gorecki P."/>
            <person name="Heitman J."/>
            <person name="Hesse C."/>
            <person name="Hori C."/>
            <person name="Igarashi K."/>
            <person name="Jurgens J.A."/>
            <person name="Kallen N."/>
            <person name="Kersten P."/>
            <person name="Kohler A."/>
            <person name="Kuees U."/>
            <person name="Kumar T.K.A."/>
            <person name="Kuo A."/>
            <person name="LaButti K."/>
            <person name="Larrondo L.F."/>
            <person name="Lindquist E."/>
            <person name="Ling A."/>
            <person name="Lombard V."/>
            <person name="Lucas S."/>
            <person name="Lundell T."/>
            <person name="Martin R."/>
            <person name="McLaughlin D.J."/>
            <person name="Morgenstern I."/>
            <person name="Morin E."/>
            <person name="Murat C."/>
            <person name="Nagy L.G."/>
            <person name="Nolan M."/>
            <person name="Ohm R.A."/>
            <person name="Patyshakuliyeva A."/>
            <person name="Rokas A."/>
            <person name="Ruiz-Duenas F.J."/>
            <person name="Sabat G."/>
            <person name="Salamov A."/>
            <person name="Samejima M."/>
            <person name="Schmutz J."/>
            <person name="Slot J.C."/>
            <person name="St John F."/>
            <person name="Stenlid J."/>
            <person name="Sun H."/>
            <person name="Sun S."/>
            <person name="Syed K."/>
            <person name="Tsang A."/>
            <person name="Wiebenga A."/>
            <person name="Young D."/>
            <person name="Pisabarro A."/>
            <person name="Eastwood D.C."/>
            <person name="Martin F."/>
            <person name="Cullen D."/>
            <person name="Grigoriev I.V."/>
            <person name="Hibbett D.S."/>
        </authorList>
    </citation>
    <scope>NUCLEOTIDE SEQUENCE [LARGE SCALE GENOMIC DNA]</scope>
    <source>
        <strain evidence="5 6">ATCC 11539</strain>
    </source>
</reference>
<dbReference type="OrthoDB" id="3027122at2759"/>
<feature type="domain" description="NACHT" evidence="4">
    <location>
        <begin position="47"/>
        <end position="201"/>
    </location>
</feature>
<gene>
    <name evidence="5" type="ORF">GLOTRDRAFT_9316</name>
</gene>
<dbReference type="GeneID" id="19309454"/>
<dbReference type="CDD" id="cd00200">
    <property type="entry name" value="WD40"/>
    <property type="match status" value="2"/>
</dbReference>
<dbReference type="STRING" id="670483.S7Q2C1"/>
<sequence length="1030" mass="113179">SIDFLSPVETASFEARHPESGCLSGTRDALLEKISAWFNDEDPEVPQIFWLSGLAGTGKTTVSHTICDMTKKINRLGAAFFFSRDSTDQRRVSRIIPTLAYQLAAVRPELRSEICASIQKYPHAPGSAQKLQFDYLLKEPLLQLSAHTPTLLVVLDALDECDKERGKEGGDLLDLLFAEVPQRKLRLKVLVTSRPERSIEETFKRTGGGSSVYRPSILHEVDQSMVKRDIELYLTHHLHRIQMDRAIQPPWPADYALSLLLARAGLLFIFAATMVNYLADSYYTPQEQLRRLLEEAAQPSSTYMGVDELYLHILQRMVEGRRDRDLLCKRFRDIVGAIVIAQDPMSIKTLATLMQKEEDEVLVALLPLRSVLVLNPSDRSTPIRIFHPSFRDFLLNRERCMDVQFAISEAEIHGQLAGDCLAIMINSLKRDICDIGDEPILNVEIPQLQAKLGQQISPALSYACRHWGTHLSKSAQDATSMAPLKEQLSAFTSRRLLNWIEAVSLSGQFSSCIANLALAEDCDTYSLISDAYRLVLDFQKVIRESTMQLYASALAFIPNCTLLRYYESELSSSVRMTTPRTDNWDVCNLVLEGHTGPVRALSFYPDGSRLVSGSEDNDLRLWNLADGQCLMHLCGHSGPVNSVAVSGDGNYIASGSDDGTIRTWHAVTGQCLTVFKKTRGGVISVTFSSDGRTIVSGHEDGLLRIWDASTCKVRWTLEGHGKSVTSVACSNKDSFVISGSLDQTVRSWDVKTGSLQNSYQGHSAGVLCVASSSDGTCVASGSEDQSIILWSVSDCKEISRLTGHSQAVKSVAFSSAKCLVSGSADGTVRVWDTGGTCLSVFYGHSGGVDCTQFSPDGAWVASASGDRTVRAWDASMTGEQGSRDWRNAHKGRINFTAVSPDDMHVATSSVDCTIGLWNVRGDDLVLAHRLSDHSASVHCVDFSKDGDFLVSASEDCYVRVWDTRRGTCLRTLPRHDGGVGVATFSPDGLTIVSGSFDSTIRVWNTKSGEMLGLLSNHPSPVLWVAYAPQG</sequence>
<feature type="non-terminal residue" evidence="5">
    <location>
        <position position="1"/>
    </location>
</feature>
<keyword evidence="1 3" id="KW-0853">WD repeat</keyword>
<dbReference type="PANTHER" id="PTHR22847:SF637">
    <property type="entry name" value="WD REPEAT DOMAIN 5B"/>
    <property type="match status" value="1"/>
</dbReference>
<name>S7Q2C1_GLOTA</name>
<feature type="repeat" description="WD" evidence="3">
    <location>
        <begin position="591"/>
        <end position="632"/>
    </location>
</feature>
<organism evidence="5 6">
    <name type="scientific">Gloeophyllum trabeum (strain ATCC 11539 / FP-39264 / Madison 617)</name>
    <name type="common">Brown rot fungus</name>
    <dbReference type="NCBI Taxonomy" id="670483"/>
    <lineage>
        <taxon>Eukaryota</taxon>
        <taxon>Fungi</taxon>
        <taxon>Dikarya</taxon>
        <taxon>Basidiomycota</taxon>
        <taxon>Agaricomycotina</taxon>
        <taxon>Agaricomycetes</taxon>
        <taxon>Gloeophyllales</taxon>
        <taxon>Gloeophyllaceae</taxon>
        <taxon>Gloeophyllum</taxon>
    </lineage>
</organism>
<dbReference type="PROSITE" id="PS00678">
    <property type="entry name" value="WD_REPEATS_1"/>
    <property type="match status" value="6"/>
</dbReference>
<dbReference type="InterPro" id="IPR001680">
    <property type="entry name" value="WD40_rpt"/>
</dbReference>
<dbReference type="Gene3D" id="2.130.10.10">
    <property type="entry name" value="YVTN repeat-like/Quinoprotein amine dehydrogenase"/>
    <property type="match status" value="4"/>
</dbReference>
<dbReference type="KEGG" id="gtr:GLOTRDRAFT_9316"/>
<feature type="repeat" description="WD" evidence="3">
    <location>
        <begin position="633"/>
        <end position="674"/>
    </location>
</feature>
<dbReference type="PROSITE" id="PS50082">
    <property type="entry name" value="WD_REPEATS_2"/>
    <property type="match status" value="10"/>
</dbReference>
<dbReference type="InterPro" id="IPR007111">
    <property type="entry name" value="NACHT_NTPase"/>
</dbReference>
<feature type="repeat" description="WD" evidence="3">
    <location>
        <begin position="717"/>
        <end position="758"/>
    </location>
</feature>
<dbReference type="OMA" id="ATTICRF"/>
<dbReference type="SUPFAM" id="SSF52540">
    <property type="entry name" value="P-loop containing nucleoside triphosphate hydrolases"/>
    <property type="match status" value="1"/>
</dbReference>
<dbReference type="eggNOG" id="KOG0271">
    <property type="taxonomic scope" value="Eukaryota"/>
</dbReference>
<evidence type="ECO:0000259" key="4">
    <source>
        <dbReference type="PROSITE" id="PS50837"/>
    </source>
</evidence>
<dbReference type="InterPro" id="IPR020472">
    <property type="entry name" value="WD40_PAC1"/>
</dbReference>
<accession>S7Q2C1</accession>
<dbReference type="Pfam" id="PF00400">
    <property type="entry name" value="WD40"/>
    <property type="match status" value="10"/>
</dbReference>